<feature type="non-terminal residue" evidence="2">
    <location>
        <position position="54"/>
    </location>
</feature>
<dbReference type="SUPFAM" id="SSF81321">
    <property type="entry name" value="Family A G protein-coupled receptor-like"/>
    <property type="match status" value="1"/>
</dbReference>
<proteinExistence type="predicted"/>
<organism evidence="2">
    <name type="scientific">marine metagenome</name>
    <dbReference type="NCBI Taxonomy" id="408172"/>
    <lineage>
        <taxon>unclassified sequences</taxon>
        <taxon>metagenomes</taxon>
        <taxon>ecological metagenomes</taxon>
    </lineage>
</organism>
<accession>A0A382XRE3</accession>
<evidence type="ECO:0000313" key="2">
    <source>
        <dbReference type="EMBL" id="SVD73021.1"/>
    </source>
</evidence>
<sequence length="54" mass="6047">MNKLLFPQDVVGGSFWLISIAMIGAAIFFFLERGRLSKRWNTVMTLVGVIALMS</sequence>
<feature type="transmembrane region" description="Helical" evidence="1">
    <location>
        <begin position="12"/>
        <end position="31"/>
    </location>
</feature>
<keyword evidence="1" id="KW-0472">Membrane</keyword>
<evidence type="ECO:0000256" key="1">
    <source>
        <dbReference type="SAM" id="Phobius"/>
    </source>
</evidence>
<protein>
    <submittedName>
        <fullName evidence="2">Uncharacterized protein</fullName>
    </submittedName>
</protein>
<dbReference type="EMBL" id="UINC01169469">
    <property type="protein sequence ID" value="SVD73021.1"/>
    <property type="molecule type" value="Genomic_DNA"/>
</dbReference>
<gene>
    <name evidence="2" type="ORF">METZ01_LOCUS425875</name>
</gene>
<keyword evidence="1" id="KW-0812">Transmembrane</keyword>
<name>A0A382XRE3_9ZZZZ</name>
<keyword evidence="1" id="KW-1133">Transmembrane helix</keyword>
<dbReference type="Gene3D" id="1.20.1070.10">
    <property type="entry name" value="Rhodopsin 7-helix transmembrane proteins"/>
    <property type="match status" value="1"/>
</dbReference>
<dbReference type="AlphaFoldDB" id="A0A382XRE3"/>
<reference evidence="2" key="1">
    <citation type="submission" date="2018-05" db="EMBL/GenBank/DDBJ databases">
        <authorList>
            <person name="Lanie J.A."/>
            <person name="Ng W.-L."/>
            <person name="Kazmierczak K.M."/>
            <person name="Andrzejewski T.M."/>
            <person name="Davidsen T.M."/>
            <person name="Wayne K.J."/>
            <person name="Tettelin H."/>
            <person name="Glass J.I."/>
            <person name="Rusch D."/>
            <person name="Podicherti R."/>
            <person name="Tsui H.-C.T."/>
            <person name="Winkler M.E."/>
        </authorList>
    </citation>
    <scope>NUCLEOTIDE SEQUENCE</scope>
</reference>